<dbReference type="FunFam" id="3.90.950.10:FF:000001">
    <property type="entry name" value="dITP/XTP pyrophosphatase"/>
    <property type="match status" value="1"/>
</dbReference>
<dbReference type="GO" id="GO:0009117">
    <property type="term" value="P:nucleotide metabolic process"/>
    <property type="evidence" value="ECO:0007669"/>
    <property type="project" value="UniProtKB-KW"/>
</dbReference>
<dbReference type="GO" id="GO:0000166">
    <property type="term" value="F:nucleotide binding"/>
    <property type="evidence" value="ECO:0007669"/>
    <property type="project" value="UniProtKB-KW"/>
</dbReference>
<evidence type="ECO:0000256" key="3">
    <source>
        <dbReference type="ARBA" id="ARBA00022723"/>
    </source>
</evidence>
<feature type="binding site" evidence="10">
    <location>
        <position position="178"/>
    </location>
    <ligand>
        <name>substrate</name>
    </ligand>
</feature>
<dbReference type="GO" id="GO:0036220">
    <property type="term" value="F:ITP diphosphatase activity"/>
    <property type="evidence" value="ECO:0007669"/>
    <property type="project" value="UniProtKB-UniRule"/>
</dbReference>
<dbReference type="SUPFAM" id="SSF52972">
    <property type="entry name" value="ITPase-like"/>
    <property type="match status" value="1"/>
</dbReference>
<dbReference type="EMBL" id="QAOL01000001">
    <property type="protein sequence ID" value="PTQ88631.1"/>
    <property type="molecule type" value="Genomic_DNA"/>
</dbReference>
<evidence type="ECO:0000256" key="4">
    <source>
        <dbReference type="ARBA" id="ARBA00022741"/>
    </source>
</evidence>
<dbReference type="RefSeq" id="WP_107785865.1">
    <property type="nucleotide sequence ID" value="NZ_QAOL01000001.1"/>
</dbReference>
<sequence>MDTLKQLVIASNNQGKLREISALLKPLTITVVPQSDFDVSEVDEPYGTFVENALTKARHASRCSGLPALADDSGICVQALNGAPGVNSARFAGEPKSDARNNQKLIETLKQQIDRRAYYYCIIVLLRHADDPQPIIVDGSWHGEIIDQPRGEGGFGYDPYFYLSEFGKTSAELTAEQKNRISHRGRALAKLVEILRGGKF</sequence>
<feature type="binding site" evidence="10">
    <location>
        <position position="73"/>
    </location>
    <ligand>
        <name>substrate</name>
    </ligand>
</feature>
<comment type="catalytic activity">
    <reaction evidence="8 10">
        <text>dITP + H2O = dIMP + diphosphate + H(+)</text>
        <dbReference type="Rhea" id="RHEA:28342"/>
        <dbReference type="ChEBI" id="CHEBI:15377"/>
        <dbReference type="ChEBI" id="CHEBI:15378"/>
        <dbReference type="ChEBI" id="CHEBI:33019"/>
        <dbReference type="ChEBI" id="CHEBI:61194"/>
        <dbReference type="ChEBI" id="CHEBI:61382"/>
        <dbReference type="EC" id="3.6.1.66"/>
    </reaction>
</comment>
<comment type="caution">
    <text evidence="12">The sequence shown here is derived from an EMBL/GenBank/DDBJ whole genome shotgun (WGS) entry which is preliminary data.</text>
</comment>
<evidence type="ECO:0000313" key="12">
    <source>
        <dbReference type="EMBL" id="PTQ88631.1"/>
    </source>
</evidence>
<feature type="binding site" evidence="10">
    <location>
        <position position="72"/>
    </location>
    <ligand>
        <name>Mg(2+)</name>
        <dbReference type="ChEBI" id="CHEBI:18420"/>
    </ligand>
</feature>
<dbReference type="PANTHER" id="PTHR11067">
    <property type="entry name" value="INOSINE TRIPHOSPHATE PYROPHOSPHATASE/HAM1 PROTEIN"/>
    <property type="match status" value="1"/>
</dbReference>
<dbReference type="Proteomes" id="UP000244110">
    <property type="component" value="Unassembled WGS sequence"/>
</dbReference>
<name>A0A2T5IXI1_9PROT</name>
<dbReference type="GO" id="GO:0046872">
    <property type="term" value="F:metal ion binding"/>
    <property type="evidence" value="ECO:0007669"/>
    <property type="project" value="UniProtKB-KW"/>
</dbReference>
<accession>A0A2T5IXI1</accession>
<dbReference type="AlphaFoldDB" id="A0A2T5IXI1"/>
<dbReference type="InterPro" id="IPR002637">
    <property type="entry name" value="RdgB/HAM1"/>
</dbReference>
<feature type="active site" description="Proton acceptor" evidence="10">
    <location>
        <position position="72"/>
    </location>
</feature>
<dbReference type="GO" id="GO:0009146">
    <property type="term" value="P:purine nucleoside triphosphate catabolic process"/>
    <property type="evidence" value="ECO:0007669"/>
    <property type="project" value="UniProtKB-UniRule"/>
</dbReference>
<dbReference type="GO" id="GO:0036222">
    <property type="term" value="F:XTP diphosphatase activity"/>
    <property type="evidence" value="ECO:0007669"/>
    <property type="project" value="UniProtKB-UniRule"/>
</dbReference>
<comment type="catalytic activity">
    <reaction evidence="9 10">
        <text>XTP + H2O = XMP + diphosphate + H(+)</text>
        <dbReference type="Rhea" id="RHEA:28610"/>
        <dbReference type="ChEBI" id="CHEBI:15377"/>
        <dbReference type="ChEBI" id="CHEBI:15378"/>
        <dbReference type="ChEBI" id="CHEBI:33019"/>
        <dbReference type="ChEBI" id="CHEBI:57464"/>
        <dbReference type="ChEBI" id="CHEBI:61314"/>
        <dbReference type="EC" id="3.6.1.66"/>
    </reaction>
</comment>
<proteinExistence type="inferred from homology"/>
<feature type="binding site" evidence="10">
    <location>
        <begin position="11"/>
        <end position="16"/>
    </location>
    <ligand>
        <name>substrate</name>
    </ligand>
</feature>
<dbReference type="HAMAP" id="MF_01405">
    <property type="entry name" value="Non_canon_purine_NTPase"/>
    <property type="match status" value="1"/>
</dbReference>
<evidence type="ECO:0000313" key="13">
    <source>
        <dbReference type="Proteomes" id="UP000244110"/>
    </source>
</evidence>
<dbReference type="GO" id="GO:0005829">
    <property type="term" value="C:cytosol"/>
    <property type="evidence" value="ECO:0007669"/>
    <property type="project" value="TreeGrafter"/>
</dbReference>
<evidence type="ECO:0000256" key="5">
    <source>
        <dbReference type="ARBA" id="ARBA00022801"/>
    </source>
</evidence>
<reference evidence="12 13" key="1">
    <citation type="submission" date="2018-04" db="EMBL/GenBank/DDBJ databases">
        <title>Active sludge and wastewater microbial communities from Klosterneuburg, Austria.</title>
        <authorList>
            <person name="Wagner M."/>
        </authorList>
    </citation>
    <scope>NUCLEOTIDE SEQUENCE [LARGE SCALE GENOMIC DNA]</scope>
    <source>
        <strain evidence="12 13">Nm4</strain>
    </source>
</reference>
<dbReference type="PANTHER" id="PTHR11067:SF9">
    <property type="entry name" value="INOSINE TRIPHOSPHATE PYROPHOSPHATASE"/>
    <property type="match status" value="1"/>
</dbReference>
<dbReference type="EC" id="3.6.1.66" evidence="10"/>
<keyword evidence="3 10" id="KW-0479">Metal-binding</keyword>
<evidence type="ECO:0000256" key="1">
    <source>
        <dbReference type="ARBA" id="ARBA00008023"/>
    </source>
</evidence>
<keyword evidence="7 10" id="KW-0546">Nucleotide metabolism</keyword>
<evidence type="ECO:0000256" key="10">
    <source>
        <dbReference type="HAMAP-Rule" id="MF_01405"/>
    </source>
</evidence>
<evidence type="ECO:0000256" key="6">
    <source>
        <dbReference type="ARBA" id="ARBA00022842"/>
    </source>
</evidence>
<comment type="catalytic activity">
    <reaction evidence="10">
        <text>ITP + H2O = IMP + diphosphate + H(+)</text>
        <dbReference type="Rhea" id="RHEA:29399"/>
        <dbReference type="ChEBI" id="CHEBI:15377"/>
        <dbReference type="ChEBI" id="CHEBI:15378"/>
        <dbReference type="ChEBI" id="CHEBI:33019"/>
        <dbReference type="ChEBI" id="CHEBI:58053"/>
        <dbReference type="ChEBI" id="CHEBI:61402"/>
        <dbReference type="EC" id="3.6.1.66"/>
    </reaction>
</comment>
<keyword evidence="6 10" id="KW-0460">Magnesium</keyword>
<feature type="binding site" evidence="10">
    <location>
        <begin position="183"/>
        <end position="184"/>
    </location>
    <ligand>
        <name>substrate</name>
    </ligand>
</feature>
<dbReference type="InterPro" id="IPR020922">
    <property type="entry name" value="dITP/XTP_pyrophosphatase"/>
</dbReference>
<keyword evidence="5 10" id="KW-0378">Hydrolase</keyword>
<evidence type="ECO:0000256" key="7">
    <source>
        <dbReference type="ARBA" id="ARBA00023080"/>
    </source>
</evidence>
<dbReference type="GO" id="GO:0017111">
    <property type="term" value="F:ribonucleoside triphosphate phosphatase activity"/>
    <property type="evidence" value="ECO:0007669"/>
    <property type="project" value="InterPro"/>
</dbReference>
<dbReference type="CDD" id="cd00515">
    <property type="entry name" value="HAM1"/>
    <property type="match status" value="1"/>
</dbReference>
<evidence type="ECO:0000256" key="9">
    <source>
        <dbReference type="ARBA" id="ARBA00052017"/>
    </source>
</evidence>
<dbReference type="Gene3D" id="3.90.950.10">
    <property type="match status" value="1"/>
</dbReference>
<evidence type="ECO:0000256" key="2">
    <source>
        <dbReference type="ARBA" id="ARBA00011738"/>
    </source>
</evidence>
<feature type="binding site" evidence="10">
    <location>
        <begin position="155"/>
        <end position="158"/>
    </location>
    <ligand>
        <name>substrate</name>
    </ligand>
</feature>
<dbReference type="InterPro" id="IPR029001">
    <property type="entry name" value="ITPase-like_fam"/>
</dbReference>
<protein>
    <recommendedName>
        <fullName evidence="10">dITP/XTP pyrophosphatase</fullName>
        <ecNumber evidence="10">3.6.1.66</ecNumber>
    </recommendedName>
    <alternativeName>
        <fullName evidence="10">Non-canonical purine NTP pyrophosphatase</fullName>
    </alternativeName>
    <alternativeName>
        <fullName evidence="10">Non-standard purine NTP pyrophosphatase</fullName>
    </alternativeName>
    <alternativeName>
        <fullName evidence="10">Nucleoside-triphosphate diphosphatase</fullName>
    </alternativeName>
    <alternativeName>
        <fullName evidence="10">Nucleoside-triphosphate pyrophosphatase</fullName>
        <shortName evidence="10">NTPase</shortName>
    </alternativeName>
</protein>
<dbReference type="NCBIfam" id="TIGR00042">
    <property type="entry name" value="RdgB/HAM1 family non-canonical purine NTP pyrophosphatase"/>
    <property type="match status" value="1"/>
</dbReference>
<evidence type="ECO:0000256" key="11">
    <source>
        <dbReference type="RuleBase" id="RU003781"/>
    </source>
</evidence>
<dbReference type="Pfam" id="PF01725">
    <property type="entry name" value="Ham1p_like"/>
    <property type="match status" value="1"/>
</dbReference>
<comment type="function">
    <text evidence="10">Pyrophosphatase that catalyzes the hydrolysis of nucleoside triphosphates to their monophosphate derivatives, with a high preference for the non-canonical purine nucleotides XTP (xanthosine triphosphate), dITP (deoxyinosine triphosphate) and ITP. Seems to function as a house-cleaning enzyme that removes non-canonical purine nucleotides from the nucleotide pool, thus preventing their incorporation into DNA/RNA and avoiding chromosomal lesions.</text>
</comment>
<comment type="subunit">
    <text evidence="2 10">Homodimer.</text>
</comment>
<feature type="binding site" evidence="10">
    <location>
        <position position="43"/>
    </location>
    <ligand>
        <name>Mg(2+)</name>
        <dbReference type="ChEBI" id="CHEBI:18420"/>
    </ligand>
</feature>
<dbReference type="GO" id="GO:0035870">
    <property type="term" value="F:dITP diphosphatase activity"/>
    <property type="evidence" value="ECO:0007669"/>
    <property type="project" value="UniProtKB-UniRule"/>
</dbReference>
<organism evidence="12 13">
    <name type="scientific">Nitrosomonas ureae</name>
    <dbReference type="NCBI Taxonomy" id="44577"/>
    <lineage>
        <taxon>Bacteria</taxon>
        <taxon>Pseudomonadati</taxon>
        <taxon>Pseudomonadota</taxon>
        <taxon>Betaproteobacteria</taxon>
        <taxon>Nitrosomonadales</taxon>
        <taxon>Nitrosomonadaceae</taxon>
        <taxon>Nitrosomonas</taxon>
    </lineage>
</organism>
<evidence type="ECO:0000256" key="8">
    <source>
        <dbReference type="ARBA" id="ARBA00051875"/>
    </source>
</evidence>
<gene>
    <name evidence="12" type="ORF">C8R28_100122</name>
</gene>
<comment type="cofactor">
    <cofactor evidence="10">
        <name>Mg(2+)</name>
        <dbReference type="ChEBI" id="CHEBI:18420"/>
    </cofactor>
    <text evidence="10">Binds 1 Mg(2+) ion per subunit.</text>
</comment>
<keyword evidence="4 10" id="KW-0547">Nucleotide-binding</keyword>
<comment type="similarity">
    <text evidence="1 10 11">Belongs to the HAM1 NTPase family.</text>
</comment>